<dbReference type="AlphaFoldDB" id="A0AAN8FBJ5"/>
<dbReference type="Gene3D" id="1.10.225.10">
    <property type="entry name" value="Saposin-like"/>
    <property type="match status" value="1"/>
</dbReference>
<evidence type="ECO:0000256" key="1">
    <source>
        <dbReference type="ARBA" id="ARBA00023157"/>
    </source>
</evidence>
<sequence>MTVLRALLILSLAVFVSVKTLSAETECNSCKVIIGDVKAVATGATESLEVFLRETVKNVCQRYVTIKPLEEVCEIVEQKLLHALFEWIEKKEGQIDPDVDCQYIRLCPRPKGFETFLRMLKVPDVPPLQ</sequence>
<dbReference type="InterPro" id="IPR008139">
    <property type="entry name" value="SaposinB_dom"/>
</dbReference>
<feature type="signal peptide" evidence="2">
    <location>
        <begin position="1"/>
        <end position="23"/>
    </location>
</feature>
<dbReference type="Proteomes" id="UP001331761">
    <property type="component" value="Unassembled WGS sequence"/>
</dbReference>
<dbReference type="EMBL" id="WIXE01015916">
    <property type="protein sequence ID" value="KAK5973089.1"/>
    <property type="molecule type" value="Genomic_DNA"/>
</dbReference>
<dbReference type="InterPro" id="IPR011001">
    <property type="entry name" value="Saposin-like"/>
</dbReference>
<name>A0AAN8FBJ5_TRICO</name>
<protein>
    <submittedName>
        <fullName evidence="4">Saposin B-type domain-containing protein</fullName>
    </submittedName>
</protein>
<keyword evidence="5" id="KW-1185">Reference proteome</keyword>
<evidence type="ECO:0000313" key="4">
    <source>
        <dbReference type="EMBL" id="KAK5973089.1"/>
    </source>
</evidence>
<keyword evidence="2" id="KW-0732">Signal</keyword>
<feature type="domain" description="Saposin B-type" evidence="3">
    <location>
        <begin position="23"/>
        <end position="111"/>
    </location>
</feature>
<evidence type="ECO:0000259" key="3">
    <source>
        <dbReference type="PROSITE" id="PS50015"/>
    </source>
</evidence>
<accession>A0AAN8FBJ5</accession>
<evidence type="ECO:0000256" key="2">
    <source>
        <dbReference type="SAM" id="SignalP"/>
    </source>
</evidence>
<keyword evidence="1" id="KW-1015">Disulfide bond</keyword>
<gene>
    <name evidence="4" type="ORF">GCK32_004814</name>
</gene>
<proteinExistence type="predicted"/>
<dbReference type="PROSITE" id="PS50015">
    <property type="entry name" value="SAP_B"/>
    <property type="match status" value="1"/>
</dbReference>
<reference evidence="4 5" key="1">
    <citation type="submission" date="2019-10" db="EMBL/GenBank/DDBJ databases">
        <title>Assembly and Annotation for the nematode Trichostrongylus colubriformis.</title>
        <authorList>
            <person name="Martin J."/>
        </authorList>
    </citation>
    <scope>NUCLEOTIDE SEQUENCE [LARGE SCALE GENOMIC DNA]</scope>
    <source>
        <strain evidence="4">G859</strain>
        <tissue evidence="4">Whole worm</tissue>
    </source>
</reference>
<comment type="caution">
    <text evidence="4">The sequence shown here is derived from an EMBL/GenBank/DDBJ whole genome shotgun (WGS) entry which is preliminary data.</text>
</comment>
<feature type="chain" id="PRO_5042973128" evidence="2">
    <location>
        <begin position="24"/>
        <end position="129"/>
    </location>
</feature>
<evidence type="ECO:0000313" key="5">
    <source>
        <dbReference type="Proteomes" id="UP001331761"/>
    </source>
</evidence>
<dbReference type="SUPFAM" id="SSF47862">
    <property type="entry name" value="Saposin"/>
    <property type="match status" value="1"/>
</dbReference>
<organism evidence="4 5">
    <name type="scientific">Trichostrongylus colubriformis</name>
    <name type="common">Black scour worm</name>
    <dbReference type="NCBI Taxonomy" id="6319"/>
    <lineage>
        <taxon>Eukaryota</taxon>
        <taxon>Metazoa</taxon>
        <taxon>Ecdysozoa</taxon>
        <taxon>Nematoda</taxon>
        <taxon>Chromadorea</taxon>
        <taxon>Rhabditida</taxon>
        <taxon>Rhabditina</taxon>
        <taxon>Rhabditomorpha</taxon>
        <taxon>Strongyloidea</taxon>
        <taxon>Trichostrongylidae</taxon>
        <taxon>Trichostrongylus</taxon>
    </lineage>
</organism>